<keyword evidence="1" id="KW-0732">Signal</keyword>
<dbReference type="InterPro" id="IPR035986">
    <property type="entry name" value="PKD_dom_sf"/>
</dbReference>
<feature type="chain" id="PRO_5047505163" evidence="1">
    <location>
        <begin position="22"/>
        <end position="228"/>
    </location>
</feature>
<dbReference type="InterPro" id="IPR013783">
    <property type="entry name" value="Ig-like_fold"/>
</dbReference>
<dbReference type="SUPFAM" id="SSF49299">
    <property type="entry name" value="PKD domain"/>
    <property type="match status" value="1"/>
</dbReference>
<dbReference type="Pfam" id="PF13585">
    <property type="entry name" value="CHU_C"/>
    <property type="match status" value="1"/>
</dbReference>
<evidence type="ECO:0000313" key="2">
    <source>
        <dbReference type="EMBL" id="NPD91265.1"/>
    </source>
</evidence>
<dbReference type="RefSeq" id="WP_172273446.1">
    <property type="nucleotide sequence ID" value="NZ_CASGMU010000002.1"/>
</dbReference>
<dbReference type="Gene3D" id="2.60.40.10">
    <property type="entry name" value="Immunoglobulins"/>
    <property type="match status" value="1"/>
</dbReference>
<organism evidence="2 3">
    <name type="scientific">Xylanibacter muris</name>
    <dbReference type="NCBI Taxonomy" id="2736290"/>
    <lineage>
        <taxon>Bacteria</taxon>
        <taxon>Pseudomonadati</taxon>
        <taxon>Bacteroidota</taxon>
        <taxon>Bacteroidia</taxon>
        <taxon>Bacteroidales</taxon>
        <taxon>Prevotellaceae</taxon>
        <taxon>Xylanibacter</taxon>
    </lineage>
</organism>
<dbReference type="Proteomes" id="UP000714420">
    <property type="component" value="Unassembled WGS sequence"/>
</dbReference>
<gene>
    <name evidence="2" type="ORF">HPS56_02680</name>
</gene>
<sequence>MRIIHLLLLLLATLFSKPAWADFNPTAYYTVDGESLSTTDAINDGEAPLTVEFRANPSGLDDSVLPVYEWRFVKEGSTEAYLTRYSENTTFEFLEAGSTTVSLYVSFGADTEPELISSIRVTISTSFLEMPNAFSPNGDGVNDIYRAKRNHKSIIEFHAYIFNRWGQKLFEWTDIDGGWDGTHNGKPVKAGVYFVLVKARGADGRKYNIKRDVNVLRDYTEGFAGGEH</sequence>
<comment type="caution">
    <text evidence="2">The sequence shown here is derived from an EMBL/GenBank/DDBJ whole genome shotgun (WGS) entry which is preliminary data.</text>
</comment>
<protein>
    <submittedName>
        <fullName evidence="2">Gliding motility-associated C-terminal domain-containing protein</fullName>
    </submittedName>
</protein>
<proteinExistence type="predicted"/>
<dbReference type="InterPro" id="IPR026341">
    <property type="entry name" value="T9SS_type_B"/>
</dbReference>
<dbReference type="EMBL" id="JABKKF010000002">
    <property type="protein sequence ID" value="NPD91265.1"/>
    <property type="molecule type" value="Genomic_DNA"/>
</dbReference>
<keyword evidence="3" id="KW-1185">Reference proteome</keyword>
<accession>A0ABX2AJN5</accession>
<evidence type="ECO:0000256" key="1">
    <source>
        <dbReference type="SAM" id="SignalP"/>
    </source>
</evidence>
<feature type="signal peptide" evidence="1">
    <location>
        <begin position="1"/>
        <end position="21"/>
    </location>
</feature>
<evidence type="ECO:0000313" key="3">
    <source>
        <dbReference type="Proteomes" id="UP000714420"/>
    </source>
</evidence>
<name>A0ABX2AJN5_9BACT</name>
<dbReference type="NCBIfam" id="TIGR04131">
    <property type="entry name" value="Bac_Flav_CTERM"/>
    <property type="match status" value="1"/>
</dbReference>
<reference evidence="2 3" key="1">
    <citation type="submission" date="2020-05" db="EMBL/GenBank/DDBJ databases">
        <title>Distinct polysaccharide utilization as determinants for interspecies competition between intestinal Prevotella spp.</title>
        <authorList>
            <person name="Galvez E.J.C."/>
            <person name="Iljazovic A."/>
            <person name="Strowig T."/>
        </authorList>
    </citation>
    <scope>NUCLEOTIDE SEQUENCE [LARGE SCALE GENOMIC DNA]</scope>
    <source>
        <strain evidence="2 3">PMUR</strain>
    </source>
</reference>